<protein>
    <submittedName>
        <fullName evidence="2">Uncharacterized protein</fullName>
    </submittedName>
</protein>
<sequence>MMGESLRPRLAVAALVLLGVAGLVSALSLVFAAFADAIFAPRDWTREVDRLWPWMVPAVVGLLVAIVLRRREFIAAFVVLLLVDVVGLLGPSLLGRDVEPGIPVPLSSAVCLCPPAPR</sequence>
<evidence type="ECO:0000313" key="3">
    <source>
        <dbReference type="Proteomes" id="UP001236014"/>
    </source>
</evidence>
<accession>A0A9Y2MYE1</accession>
<dbReference type="KEGG" id="acab:QRX50_03000"/>
<gene>
    <name evidence="2" type="ORF">QRX50_03000</name>
</gene>
<dbReference type="AlphaFoldDB" id="A0A9Y2MYE1"/>
<feature type="transmembrane region" description="Helical" evidence="1">
    <location>
        <begin position="51"/>
        <end position="68"/>
    </location>
</feature>
<keyword evidence="1" id="KW-0812">Transmembrane</keyword>
<keyword evidence="1" id="KW-1133">Transmembrane helix</keyword>
<name>A0A9Y2MYE1_9PSEU</name>
<evidence type="ECO:0000313" key="2">
    <source>
        <dbReference type="EMBL" id="WIX79782.1"/>
    </source>
</evidence>
<dbReference type="RefSeq" id="WP_285970462.1">
    <property type="nucleotide sequence ID" value="NZ_CP127294.1"/>
</dbReference>
<feature type="transmembrane region" description="Helical" evidence="1">
    <location>
        <begin position="73"/>
        <end position="94"/>
    </location>
</feature>
<dbReference type="EMBL" id="CP127294">
    <property type="protein sequence ID" value="WIX79782.1"/>
    <property type="molecule type" value="Genomic_DNA"/>
</dbReference>
<evidence type="ECO:0000256" key="1">
    <source>
        <dbReference type="SAM" id="Phobius"/>
    </source>
</evidence>
<reference evidence="2 3" key="1">
    <citation type="submission" date="2023-06" db="EMBL/GenBank/DDBJ databases">
        <authorList>
            <person name="Oyuntsetseg B."/>
            <person name="Kim S.B."/>
        </authorList>
    </citation>
    <scope>NUCLEOTIDE SEQUENCE [LARGE SCALE GENOMIC DNA]</scope>
    <source>
        <strain evidence="2 3">2-15</strain>
    </source>
</reference>
<dbReference type="Proteomes" id="UP001236014">
    <property type="component" value="Chromosome"/>
</dbReference>
<organism evidence="2 3">
    <name type="scientific">Amycolatopsis carbonis</name>
    <dbReference type="NCBI Taxonomy" id="715471"/>
    <lineage>
        <taxon>Bacteria</taxon>
        <taxon>Bacillati</taxon>
        <taxon>Actinomycetota</taxon>
        <taxon>Actinomycetes</taxon>
        <taxon>Pseudonocardiales</taxon>
        <taxon>Pseudonocardiaceae</taxon>
        <taxon>Amycolatopsis</taxon>
    </lineage>
</organism>
<keyword evidence="1" id="KW-0472">Membrane</keyword>
<keyword evidence="3" id="KW-1185">Reference proteome</keyword>
<proteinExistence type="predicted"/>